<evidence type="ECO:0000313" key="3">
    <source>
        <dbReference type="EMBL" id="UJO11913.1"/>
    </source>
</evidence>
<keyword evidence="2" id="KW-1133">Transmembrane helix</keyword>
<dbReference type="OrthoDB" id="5376312at2759"/>
<evidence type="ECO:0000256" key="2">
    <source>
        <dbReference type="SAM" id="Phobius"/>
    </source>
</evidence>
<dbReference type="GeneID" id="71980301"/>
<protein>
    <submittedName>
        <fullName evidence="3">Uncharacterized protein</fullName>
    </submittedName>
</protein>
<feature type="compositionally biased region" description="Basic and acidic residues" evidence="1">
    <location>
        <begin position="105"/>
        <end position="124"/>
    </location>
</feature>
<dbReference type="OMA" id="IGHVRHD"/>
<feature type="transmembrane region" description="Helical" evidence="2">
    <location>
        <begin position="33"/>
        <end position="55"/>
    </location>
</feature>
<dbReference type="Proteomes" id="UP000756132">
    <property type="component" value="Chromosome 1"/>
</dbReference>
<keyword evidence="4" id="KW-1185">Reference proteome</keyword>
<feature type="compositionally biased region" description="Polar residues" evidence="1">
    <location>
        <begin position="81"/>
        <end position="94"/>
    </location>
</feature>
<reference evidence="3" key="1">
    <citation type="submission" date="2021-12" db="EMBL/GenBank/DDBJ databases">
        <authorList>
            <person name="Zaccaron A."/>
            <person name="Stergiopoulos I."/>
        </authorList>
    </citation>
    <scope>NUCLEOTIDE SEQUENCE</scope>
    <source>
        <strain evidence="3">Race5_Kim</strain>
    </source>
</reference>
<proteinExistence type="predicted"/>
<keyword evidence="2" id="KW-0472">Membrane</keyword>
<feature type="compositionally biased region" description="Low complexity" evidence="1">
    <location>
        <begin position="323"/>
        <end position="336"/>
    </location>
</feature>
<dbReference type="KEGG" id="ffu:CLAFUR5_00423"/>
<sequence>MLLPNGHVARDVLGKRQQQSTDGGSGGGRGSPIVVVIVVTIVAVILFLILSCYLLRKVRKKHENPKYVPTQFLKRKWQNWKPRSSKSSEGTYSRASDVPTLPLRSDNRSARGSRQDLPDVERAQAAETAETGDGVERHTSVRSVMTLPAYSKSVRENERVLAREGERDGIDVVVEMPENEGEEEARREDEMESLYQIRLQRRTEIAEREERRQRRREARQRGDFAEVERIRQETTVANQARETQGATAMIAEHQGRNRDRRVSSVSYAALGVARHDGTRIRSDSANSDSRPLLDSATSMSGGASLRPWPTRDSHSFTHHRNQSPSDSLMSMSDNSSEMVDMSDMPPFGRAGSDFEIVALNGSHSRNGSAAHTPSGGRSRASTHTGPIRPSIDTTATAAGVSGDLGEAQIPSVEPPSYDDDGFEEAPPYTSPIQERSPQTQLHSVSATTTSGRPEYEERRTSNNGAPLLPEIGRLPSIRIAEATPIEPRQPVFPETVREG</sequence>
<name>A0A9Q8L6V0_PASFU</name>
<evidence type="ECO:0000256" key="1">
    <source>
        <dbReference type="SAM" id="MobiDB-lite"/>
    </source>
</evidence>
<feature type="region of interest" description="Disordered" evidence="1">
    <location>
        <begin position="480"/>
        <end position="499"/>
    </location>
</feature>
<dbReference type="AlphaFoldDB" id="A0A9Q8L6V0"/>
<organism evidence="3 4">
    <name type="scientific">Passalora fulva</name>
    <name type="common">Tomato leaf mold</name>
    <name type="synonym">Cladosporium fulvum</name>
    <dbReference type="NCBI Taxonomy" id="5499"/>
    <lineage>
        <taxon>Eukaryota</taxon>
        <taxon>Fungi</taxon>
        <taxon>Dikarya</taxon>
        <taxon>Ascomycota</taxon>
        <taxon>Pezizomycotina</taxon>
        <taxon>Dothideomycetes</taxon>
        <taxon>Dothideomycetidae</taxon>
        <taxon>Mycosphaerellales</taxon>
        <taxon>Mycosphaerellaceae</taxon>
        <taxon>Fulvia</taxon>
    </lineage>
</organism>
<evidence type="ECO:0000313" key="4">
    <source>
        <dbReference type="Proteomes" id="UP000756132"/>
    </source>
</evidence>
<reference evidence="3" key="2">
    <citation type="journal article" date="2022" name="Microb. Genom.">
        <title>A chromosome-scale genome assembly of the tomato pathogen Cladosporium fulvum reveals a compartmentalized genome architecture and the presence of a dispensable chromosome.</title>
        <authorList>
            <person name="Zaccaron A.Z."/>
            <person name="Chen L.H."/>
            <person name="Samaras A."/>
            <person name="Stergiopoulos I."/>
        </authorList>
    </citation>
    <scope>NUCLEOTIDE SEQUENCE</scope>
    <source>
        <strain evidence="3">Race5_Kim</strain>
    </source>
</reference>
<feature type="compositionally biased region" description="Polar residues" evidence="1">
    <location>
        <begin position="430"/>
        <end position="451"/>
    </location>
</feature>
<feature type="region of interest" description="Disordered" evidence="1">
    <location>
        <begin position="79"/>
        <end position="141"/>
    </location>
</feature>
<gene>
    <name evidence="3" type="ORF">CLAFUR5_00423</name>
</gene>
<accession>A0A9Q8L6V0</accession>
<keyword evidence="2" id="KW-0812">Transmembrane</keyword>
<dbReference type="EMBL" id="CP090163">
    <property type="protein sequence ID" value="UJO11913.1"/>
    <property type="molecule type" value="Genomic_DNA"/>
</dbReference>
<feature type="compositionally biased region" description="Polar residues" evidence="1">
    <location>
        <begin position="283"/>
        <end position="301"/>
    </location>
</feature>
<dbReference type="RefSeq" id="XP_047756279.1">
    <property type="nucleotide sequence ID" value="XM_047899571.1"/>
</dbReference>
<feature type="region of interest" description="Disordered" evidence="1">
    <location>
        <begin position="279"/>
        <end position="347"/>
    </location>
</feature>
<feature type="region of interest" description="Disordered" evidence="1">
    <location>
        <begin position="363"/>
        <end position="470"/>
    </location>
</feature>